<keyword evidence="5 10" id="KW-1133">Transmembrane helix</keyword>
<feature type="compositionally biased region" description="Polar residues" evidence="9">
    <location>
        <begin position="1"/>
        <end position="13"/>
    </location>
</feature>
<dbReference type="Gene3D" id="1.10.3080.10">
    <property type="entry name" value="Clc chloride channel"/>
    <property type="match status" value="1"/>
</dbReference>
<sequence length="1117" mass="119326">MQDAMTPNGTEGENSAGEPLNRRSRTLFESRLPWRTPVGAPANAAISPARTPPPMNTGGLGLGIANGKITRSHSTHSLGSSTHHLGIEQKNARYGSLTDAERDASRERLARPGTERSRLAPPTAPMDTAAEDVESAMSLAAVESIQPAVQRPSGGARRDSVQMMAGGVGVPTTPTALLLNTVRKRARGARARACSANEGAADLLVVLFMTVLGLTSALLTFAMDVAVDKLYIMRLRHFHFFRLSAVPTLSSFVWIAHGIFWGVVAIWVTARISPLAAGSGIPELKSILSGNVLYKYLSKRTLVAKVLGLTAALATGLPLGKEGPFIHASCCLCEALLSTPLFRELKMSHATRTQMLMAACSVGVGANFGAPVGGVLLAIELTSTYFLVSIYWKCFYTAVTGAVLSRMLYMAYKTKTHVLSATFSSFFDAEDVETDVAQLPAFITIGVLSGLIGALFVRANARWGAFRARRANTAFFRSKYYLALVLLVLWGVLSMPNGPLGGYMRKSQMGSLAELFSERTMRVEWGANDSARMLHLLIFFALRLSFTCVAITLPMPCGVFAPSLCAGAGLGRIIGEAMKYALPEHDTSPGGYAVLGAAAMAAGVTHTLSSAVLMFELTGGIKHALPMLVVVIVAFMVSRVFSVSIFDSILAMKKLPFLAEFRHKSSYHRPARHVLAHLVERLEDLDKMGRVVHVLRGDQSAAFSRWRGKAERAKGAGARVHKQLVLPSAVAPIVSANAPLRRACAMHCVYRTMTIADLEHLLSACTSPFLPWVEERTQLLLGAIRRAAIKQLVDARKRKYQLNERVVLSQRFAAHRACNSLHNSLTSASAAAARAPKGAKAPGAAAAARGARDAGVASSPPPAQRPPPASASSPQGATGGRIERTARSARASMKRLRTVDVRTFLRSSPKRTMMDDAAVELEPARSTLSDSIINAADSQTDLSIALEDVQSMFGGGQSAPPPVISTVDGAADAVLADGAKASDSTVELAPAPPSESAEHELPARRELGESAALRSSLTTLSESSVQVELDRSQWRAIDTPDGLQLTCTLAEYLDVPLSEEDWLGLQVEEAPFCIAASASMGQVHFYFSMLSLSCAFVTDHGKFVGMITKADISEIGL</sequence>
<dbReference type="OrthoDB" id="44789at2759"/>
<evidence type="ECO:0000313" key="12">
    <source>
        <dbReference type="Proteomes" id="UP000751190"/>
    </source>
</evidence>
<keyword evidence="3 10" id="KW-0812">Transmembrane</keyword>
<accession>A0A8J5XYA6</accession>
<feature type="region of interest" description="Disordered" evidence="9">
    <location>
        <begin position="42"/>
        <end position="125"/>
    </location>
</feature>
<dbReference type="PANTHER" id="PTHR45720:SF10">
    <property type="entry name" value="CHLORIDE CHANNEL PROTEIN 2"/>
    <property type="match status" value="1"/>
</dbReference>
<keyword evidence="2" id="KW-0813">Transport</keyword>
<evidence type="ECO:0000256" key="5">
    <source>
        <dbReference type="ARBA" id="ARBA00022989"/>
    </source>
</evidence>
<evidence type="ECO:0000256" key="7">
    <source>
        <dbReference type="ARBA" id="ARBA00023136"/>
    </source>
</evidence>
<feature type="region of interest" description="Disordered" evidence="9">
    <location>
        <begin position="1"/>
        <end position="23"/>
    </location>
</feature>
<evidence type="ECO:0008006" key="13">
    <source>
        <dbReference type="Google" id="ProtNLM"/>
    </source>
</evidence>
<dbReference type="OMA" id="ANDSARM"/>
<dbReference type="Pfam" id="PF00654">
    <property type="entry name" value="Voltage_CLC"/>
    <property type="match status" value="1"/>
</dbReference>
<dbReference type="Proteomes" id="UP000751190">
    <property type="component" value="Unassembled WGS sequence"/>
</dbReference>
<dbReference type="InterPro" id="IPR001807">
    <property type="entry name" value="ClC"/>
</dbReference>
<comment type="caution">
    <text evidence="11">The sequence shown here is derived from an EMBL/GenBank/DDBJ whole genome shotgun (WGS) entry which is preliminary data.</text>
</comment>
<dbReference type="GO" id="GO:0005247">
    <property type="term" value="F:voltage-gated chloride channel activity"/>
    <property type="evidence" value="ECO:0007669"/>
    <property type="project" value="TreeGrafter"/>
</dbReference>
<keyword evidence="6" id="KW-0406">Ion transport</keyword>
<dbReference type="AlphaFoldDB" id="A0A8J5XYA6"/>
<feature type="compositionally biased region" description="Low complexity" evidence="9">
    <location>
        <begin position="75"/>
        <end position="84"/>
    </location>
</feature>
<reference evidence="11" key="1">
    <citation type="submission" date="2021-05" db="EMBL/GenBank/DDBJ databases">
        <title>The genome of the haptophyte Pavlova lutheri (Diacronema luteri, Pavlovales) - a model for lipid biosynthesis in eukaryotic algae.</title>
        <authorList>
            <person name="Hulatt C.J."/>
            <person name="Posewitz M.C."/>
        </authorList>
    </citation>
    <scope>NUCLEOTIDE SEQUENCE</scope>
    <source>
        <strain evidence="11">NIVA-4/92</strain>
    </source>
</reference>
<feature type="compositionally biased region" description="Pro residues" evidence="9">
    <location>
        <begin position="859"/>
        <end position="869"/>
    </location>
</feature>
<evidence type="ECO:0000256" key="10">
    <source>
        <dbReference type="SAM" id="Phobius"/>
    </source>
</evidence>
<feature type="transmembrane region" description="Helical" evidence="10">
    <location>
        <begin position="385"/>
        <end position="405"/>
    </location>
</feature>
<keyword evidence="12" id="KW-1185">Reference proteome</keyword>
<feature type="region of interest" description="Disordered" evidence="9">
    <location>
        <begin position="981"/>
        <end position="1000"/>
    </location>
</feature>
<evidence type="ECO:0000256" key="6">
    <source>
        <dbReference type="ARBA" id="ARBA00023065"/>
    </source>
</evidence>
<evidence type="ECO:0000256" key="8">
    <source>
        <dbReference type="ARBA" id="ARBA00023214"/>
    </source>
</evidence>
<dbReference type="PANTHER" id="PTHR45720">
    <property type="entry name" value="CHLORIDE CHANNEL PROTEIN 2"/>
    <property type="match status" value="1"/>
</dbReference>
<feature type="transmembrane region" description="Helical" evidence="10">
    <location>
        <begin position="627"/>
        <end position="646"/>
    </location>
</feature>
<proteinExistence type="predicted"/>
<organism evidence="11 12">
    <name type="scientific">Diacronema lutheri</name>
    <name type="common">Unicellular marine alga</name>
    <name type="synonym">Monochrysis lutheri</name>
    <dbReference type="NCBI Taxonomy" id="2081491"/>
    <lineage>
        <taxon>Eukaryota</taxon>
        <taxon>Haptista</taxon>
        <taxon>Haptophyta</taxon>
        <taxon>Pavlovophyceae</taxon>
        <taxon>Pavlovales</taxon>
        <taxon>Pavlovaceae</taxon>
        <taxon>Diacronema</taxon>
    </lineage>
</organism>
<evidence type="ECO:0000256" key="4">
    <source>
        <dbReference type="ARBA" id="ARBA00022737"/>
    </source>
</evidence>
<feature type="transmembrane region" description="Helical" evidence="10">
    <location>
        <begin position="534"/>
        <end position="553"/>
    </location>
</feature>
<feature type="transmembrane region" description="Helical" evidence="10">
    <location>
        <begin position="355"/>
        <end position="379"/>
    </location>
</feature>
<feature type="transmembrane region" description="Helical" evidence="10">
    <location>
        <begin position="439"/>
        <end position="460"/>
    </location>
</feature>
<feature type="transmembrane region" description="Helical" evidence="10">
    <location>
        <begin position="239"/>
        <end position="257"/>
    </location>
</feature>
<comment type="subcellular location">
    <subcellularLocation>
        <location evidence="1">Membrane</location>
        <topology evidence="1">Multi-pass membrane protein</topology>
    </subcellularLocation>
</comment>
<evidence type="ECO:0000313" key="11">
    <source>
        <dbReference type="EMBL" id="KAG8468409.1"/>
    </source>
</evidence>
<dbReference type="Gene3D" id="3.10.580.10">
    <property type="entry name" value="CBS-domain"/>
    <property type="match status" value="1"/>
</dbReference>
<feature type="compositionally biased region" description="Basic and acidic residues" evidence="9">
    <location>
        <begin position="99"/>
        <end position="118"/>
    </location>
</feature>
<protein>
    <recommendedName>
        <fullName evidence="13">Chloride channel protein</fullName>
    </recommendedName>
</protein>
<gene>
    <name evidence="11" type="ORF">KFE25_013492</name>
</gene>
<feature type="transmembrane region" description="Helical" evidence="10">
    <location>
        <begin position="480"/>
        <end position="500"/>
    </location>
</feature>
<dbReference type="GO" id="GO:0016020">
    <property type="term" value="C:membrane"/>
    <property type="evidence" value="ECO:0007669"/>
    <property type="project" value="UniProtKB-SubCell"/>
</dbReference>
<keyword evidence="4" id="KW-0677">Repeat</keyword>
<feature type="region of interest" description="Disordered" evidence="9">
    <location>
        <begin position="841"/>
        <end position="893"/>
    </location>
</feature>
<feature type="compositionally biased region" description="Low complexity" evidence="9">
    <location>
        <begin position="841"/>
        <end position="858"/>
    </location>
</feature>
<evidence type="ECO:0000256" key="3">
    <source>
        <dbReference type="ARBA" id="ARBA00022692"/>
    </source>
</evidence>
<keyword evidence="7 10" id="KW-0472">Membrane</keyword>
<keyword evidence="8" id="KW-0868">Chloride</keyword>
<evidence type="ECO:0000256" key="1">
    <source>
        <dbReference type="ARBA" id="ARBA00004141"/>
    </source>
</evidence>
<dbReference type="EMBL" id="JAGTXO010000004">
    <property type="protein sequence ID" value="KAG8468409.1"/>
    <property type="molecule type" value="Genomic_DNA"/>
</dbReference>
<feature type="transmembrane region" description="Helical" evidence="10">
    <location>
        <begin position="592"/>
        <end position="615"/>
    </location>
</feature>
<dbReference type="PRINTS" id="PR00762">
    <property type="entry name" value="CLCHANNEL"/>
</dbReference>
<evidence type="ECO:0000256" key="2">
    <source>
        <dbReference type="ARBA" id="ARBA00022448"/>
    </source>
</evidence>
<evidence type="ECO:0000256" key="9">
    <source>
        <dbReference type="SAM" id="MobiDB-lite"/>
    </source>
</evidence>
<dbReference type="SUPFAM" id="SSF81340">
    <property type="entry name" value="Clc chloride channel"/>
    <property type="match status" value="1"/>
</dbReference>
<dbReference type="InterPro" id="IPR014743">
    <property type="entry name" value="Cl-channel_core"/>
</dbReference>
<feature type="transmembrane region" description="Helical" evidence="10">
    <location>
        <begin position="203"/>
        <end position="227"/>
    </location>
</feature>
<dbReference type="SUPFAM" id="SSF54631">
    <property type="entry name" value="CBS-domain pair"/>
    <property type="match status" value="1"/>
</dbReference>
<feature type="transmembrane region" description="Helical" evidence="10">
    <location>
        <begin position="302"/>
        <end position="319"/>
    </location>
</feature>
<dbReference type="InterPro" id="IPR050970">
    <property type="entry name" value="Cl_channel_volt-gated"/>
</dbReference>
<dbReference type="InterPro" id="IPR046342">
    <property type="entry name" value="CBS_dom_sf"/>
</dbReference>
<name>A0A8J5XYA6_DIALT</name>